<dbReference type="InterPro" id="IPR001633">
    <property type="entry name" value="EAL_dom"/>
</dbReference>
<gene>
    <name evidence="3" type="ORF">CWI69_02425</name>
</gene>
<evidence type="ECO:0000313" key="4">
    <source>
        <dbReference type="Proteomes" id="UP000287198"/>
    </source>
</evidence>
<dbReference type="AlphaFoldDB" id="A0A432Y016"/>
<evidence type="ECO:0008006" key="5">
    <source>
        <dbReference type="Google" id="ProtNLM"/>
    </source>
</evidence>
<dbReference type="InterPro" id="IPR035919">
    <property type="entry name" value="EAL_sf"/>
</dbReference>
<dbReference type="RefSeq" id="WP_126761550.1">
    <property type="nucleotide sequence ID" value="NZ_JBHLTZ010000004.1"/>
</dbReference>
<dbReference type="OrthoDB" id="1316910at2"/>
<dbReference type="Gene3D" id="3.30.70.270">
    <property type="match status" value="1"/>
</dbReference>
<dbReference type="PROSITE" id="PS50887">
    <property type="entry name" value="GGDEF"/>
    <property type="match status" value="1"/>
</dbReference>
<feature type="domain" description="EAL" evidence="1">
    <location>
        <begin position="477"/>
        <end position="731"/>
    </location>
</feature>
<evidence type="ECO:0000259" key="2">
    <source>
        <dbReference type="PROSITE" id="PS50887"/>
    </source>
</evidence>
<dbReference type="Gene3D" id="3.20.20.450">
    <property type="entry name" value="EAL domain"/>
    <property type="match status" value="1"/>
</dbReference>
<dbReference type="Pfam" id="PF00990">
    <property type="entry name" value="GGDEF"/>
    <property type="match status" value="1"/>
</dbReference>
<reference evidence="4" key="1">
    <citation type="journal article" date="2018" name="Front. Microbiol.">
        <title>Genome-Based Analysis Reveals the Taxonomy and Diversity of the Family Idiomarinaceae.</title>
        <authorList>
            <person name="Liu Y."/>
            <person name="Lai Q."/>
            <person name="Shao Z."/>
        </authorList>
    </citation>
    <scope>NUCLEOTIDE SEQUENCE [LARGE SCALE GENOMIC DNA]</scope>
    <source>
        <strain evidence="4">BH195</strain>
    </source>
</reference>
<dbReference type="CDD" id="cd01949">
    <property type="entry name" value="GGDEF"/>
    <property type="match status" value="1"/>
</dbReference>
<proteinExistence type="predicted"/>
<dbReference type="PANTHER" id="PTHR44757">
    <property type="entry name" value="DIGUANYLATE CYCLASE DGCP"/>
    <property type="match status" value="1"/>
</dbReference>
<organism evidence="3 4">
    <name type="scientific">Pseudidiomarina halophila</name>
    <dbReference type="NCBI Taxonomy" id="1449799"/>
    <lineage>
        <taxon>Bacteria</taxon>
        <taxon>Pseudomonadati</taxon>
        <taxon>Pseudomonadota</taxon>
        <taxon>Gammaproteobacteria</taxon>
        <taxon>Alteromonadales</taxon>
        <taxon>Idiomarinaceae</taxon>
        <taxon>Pseudidiomarina</taxon>
    </lineage>
</organism>
<dbReference type="SMART" id="SM00052">
    <property type="entry name" value="EAL"/>
    <property type="match status" value="1"/>
</dbReference>
<dbReference type="CDD" id="cd01948">
    <property type="entry name" value="EAL"/>
    <property type="match status" value="1"/>
</dbReference>
<dbReference type="EMBL" id="PIPW01000001">
    <property type="protein sequence ID" value="RUO54293.1"/>
    <property type="molecule type" value="Genomic_DNA"/>
</dbReference>
<dbReference type="PROSITE" id="PS50883">
    <property type="entry name" value="EAL"/>
    <property type="match status" value="1"/>
</dbReference>
<protein>
    <recommendedName>
        <fullName evidence="5">Bifunctional diguanylate cyclase/phosphodiesterase</fullName>
    </recommendedName>
</protein>
<comment type="caution">
    <text evidence="3">The sequence shown here is derived from an EMBL/GenBank/DDBJ whole genome shotgun (WGS) entry which is preliminary data.</text>
</comment>
<evidence type="ECO:0000313" key="3">
    <source>
        <dbReference type="EMBL" id="RUO54293.1"/>
    </source>
</evidence>
<sequence>MRGHWGLARRLLLIALLGIVLTLLAAQVVLRSENKAIAERLQEDTRQLEDHFRQVLLTYAFATEWTARNLARDPEQELLTLADESTALFLYYPSLRRILVLDENFDVLFERASKQVQPLTTENFRDSEIAAKLSANPLLPHARSGRAGPFSDAIGDIVLAAGYENGQTSNFLTLVVDIDHFFDGLIRSEITEGYQVEISMDEQTVYRFAGNDDLRDKWAVNLPLKFASNEWQVQLWPTPERLDDMYSASVPMVLFGGLLLSLGGLFLGWRSHQLHQRLHARQQLVRQATEQLKQMHKTEDRLIFLSDHDALTELPNRNGLLRYLQNKIPDVERNQRPLVILVISIDAFRDLNHALGHTIGDEIIKRIALRVQKVLPAGAFISRTTVDTFVVVCELANDELTQALAEAIRHNIMPQLFIDQHEIYCSASIGIAYAKDANYDVDSLLYNADSALYCARQQGYFGIEFYHRDQQLELNQRRERLQALRSALENNQLELHYQPIIQLRESTIVGVEALLRWRTADGELIEPRKFLDLLEQTGLIFSITEFIFKTAYQQLSQWQKQYDSKLTMCLNLSLRQLTMPELPELVTHYRKRAQLSPDSLQLEFDESVYLQLCRSHKVTVEQLKKLGMRVCVNVTGVSNSLLEAISYCPPHVVKIAPELIAEVPAQAVQTELVESVIRLAQNLNLQVIAVAVEEQQQTDFLLQRNCVLAQGHYLAPALPAEELTALLQQPFTLQQQRPSVF</sequence>
<dbReference type="SUPFAM" id="SSF141868">
    <property type="entry name" value="EAL domain-like"/>
    <property type="match status" value="1"/>
</dbReference>
<name>A0A432Y016_9GAMM</name>
<dbReference type="NCBIfam" id="TIGR00254">
    <property type="entry name" value="GGDEF"/>
    <property type="match status" value="1"/>
</dbReference>
<evidence type="ECO:0000259" key="1">
    <source>
        <dbReference type="PROSITE" id="PS50883"/>
    </source>
</evidence>
<dbReference type="Pfam" id="PF00563">
    <property type="entry name" value="EAL"/>
    <property type="match status" value="1"/>
</dbReference>
<dbReference type="InterPro" id="IPR029787">
    <property type="entry name" value="Nucleotide_cyclase"/>
</dbReference>
<dbReference type="SMART" id="SM00267">
    <property type="entry name" value="GGDEF"/>
    <property type="match status" value="1"/>
</dbReference>
<feature type="domain" description="GGDEF" evidence="2">
    <location>
        <begin position="336"/>
        <end position="468"/>
    </location>
</feature>
<dbReference type="SUPFAM" id="SSF55073">
    <property type="entry name" value="Nucleotide cyclase"/>
    <property type="match status" value="1"/>
</dbReference>
<dbReference type="InterPro" id="IPR043128">
    <property type="entry name" value="Rev_trsase/Diguanyl_cyclase"/>
</dbReference>
<dbReference type="InterPro" id="IPR000160">
    <property type="entry name" value="GGDEF_dom"/>
</dbReference>
<accession>A0A432Y016</accession>
<dbReference type="InterPro" id="IPR052155">
    <property type="entry name" value="Biofilm_reg_signaling"/>
</dbReference>
<dbReference type="Proteomes" id="UP000287198">
    <property type="component" value="Unassembled WGS sequence"/>
</dbReference>
<keyword evidence="4" id="KW-1185">Reference proteome</keyword>
<dbReference type="PANTHER" id="PTHR44757:SF2">
    <property type="entry name" value="BIOFILM ARCHITECTURE MAINTENANCE PROTEIN MBAA"/>
    <property type="match status" value="1"/>
</dbReference>